<dbReference type="SUPFAM" id="SSF81301">
    <property type="entry name" value="Nucleotidyltransferase"/>
    <property type="match status" value="1"/>
</dbReference>
<accession>A0A1F5VHS3</accession>
<dbReference type="STRING" id="1798325.A2834_03110"/>
<evidence type="ECO:0000313" key="2">
    <source>
        <dbReference type="Proteomes" id="UP000179251"/>
    </source>
</evidence>
<gene>
    <name evidence="1" type="ORF">A2834_03110</name>
</gene>
<comment type="caution">
    <text evidence="1">The sequence shown here is derived from an EMBL/GenBank/DDBJ whole genome shotgun (WGS) entry which is preliminary data.</text>
</comment>
<protein>
    <submittedName>
        <fullName evidence="1">Uncharacterized protein</fullName>
    </submittedName>
</protein>
<dbReference type="EMBL" id="MFHD01000009">
    <property type="protein sequence ID" value="OGF63017.1"/>
    <property type="molecule type" value="Genomic_DNA"/>
</dbReference>
<dbReference type="AlphaFoldDB" id="A0A1F5VHS3"/>
<organism evidence="1 2">
    <name type="scientific">Candidatus Giovannonibacteria bacterium RIFCSPHIGHO2_01_FULL_45_23</name>
    <dbReference type="NCBI Taxonomy" id="1798325"/>
    <lineage>
        <taxon>Bacteria</taxon>
        <taxon>Candidatus Giovannoniibacteriota</taxon>
    </lineage>
</organism>
<dbReference type="Proteomes" id="UP000179251">
    <property type="component" value="Unassembled WGS sequence"/>
</dbReference>
<proteinExistence type="predicted"/>
<sequence>MADAFWHEFITEKSFRVLQELRKKYDFVLIGGWAVFLYTKQLKSKDIDIVVGAETLGRLKKDFDVVKNERLQKYEIKMEGFDVDIYVAFWSQLGLSLDYILQNSVSIEGFKVPTKEILLCLKIYTYSQRKSNLKGQKDKIDIISLLYFDGVDFNNLRDILEKFSFGNLLLELKELLNSAAETEELGLNKKQYADFKKRILKRI</sequence>
<evidence type="ECO:0000313" key="1">
    <source>
        <dbReference type="EMBL" id="OGF63017.1"/>
    </source>
</evidence>
<dbReference type="InterPro" id="IPR043519">
    <property type="entry name" value="NT_sf"/>
</dbReference>
<reference evidence="1 2" key="1">
    <citation type="journal article" date="2016" name="Nat. Commun.">
        <title>Thousands of microbial genomes shed light on interconnected biogeochemical processes in an aquifer system.</title>
        <authorList>
            <person name="Anantharaman K."/>
            <person name="Brown C.T."/>
            <person name="Hug L.A."/>
            <person name="Sharon I."/>
            <person name="Castelle C.J."/>
            <person name="Probst A.J."/>
            <person name="Thomas B.C."/>
            <person name="Singh A."/>
            <person name="Wilkins M.J."/>
            <person name="Karaoz U."/>
            <person name="Brodie E.L."/>
            <person name="Williams K.H."/>
            <person name="Hubbard S.S."/>
            <person name="Banfield J.F."/>
        </authorList>
    </citation>
    <scope>NUCLEOTIDE SEQUENCE [LARGE SCALE GENOMIC DNA]</scope>
</reference>
<name>A0A1F5VHS3_9BACT</name>
<dbReference type="Gene3D" id="3.30.460.40">
    <property type="match status" value="1"/>
</dbReference>